<proteinExistence type="predicted"/>
<dbReference type="Proteomes" id="UP001187471">
    <property type="component" value="Unassembled WGS sequence"/>
</dbReference>
<reference evidence="3" key="1">
    <citation type="submission" date="2022-12" db="EMBL/GenBank/DDBJ databases">
        <title>Draft genome assemblies for two species of Escallonia (Escalloniales).</title>
        <authorList>
            <person name="Chanderbali A."/>
            <person name="Dervinis C."/>
            <person name="Anghel I."/>
            <person name="Soltis D."/>
            <person name="Soltis P."/>
            <person name="Zapata F."/>
        </authorList>
    </citation>
    <scope>NUCLEOTIDE SEQUENCE</scope>
    <source>
        <strain evidence="3">UCBG92.1500</strain>
        <tissue evidence="3">Leaf</tissue>
    </source>
</reference>
<keyword evidence="2" id="KW-0732">Signal</keyword>
<evidence type="ECO:0000256" key="1">
    <source>
        <dbReference type="SAM" id="MobiDB-lite"/>
    </source>
</evidence>
<protein>
    <submittedName>
        <fullName evidence="3">Uncharacterized protein</fullName>
    </submittedName>
</protein>
<keyword evidence="4" id="KW-1185">Reference proteome</keyword>
<evidence type="ECO:0000313" key="3">
    <source>
        <dbReference type="EMBL" id="KAK2994988.1"/>
    </source>
</evidence>
<organism evidence="3 4">
    <name type="scientific">Escallonia rubra</name>
    <dbReference type="NCBI Taxonomy" id="112253"/>
    <lineage>
        <taxon>Eukaryota</taxon>
        <taxon>Viridiplantae</taxon>
        <taxon>Streptophyta</taxon>
        <taxon>Embryophyta</taxon>
        <taxon>Tracheophyta</taxon>
        <taxon>Spermatophyta</taxon>
        <taxon>Magnoliopsida</taxon>
        <taxon>eudicotyledons</taxon>
        <taxon>Gunneridae</taxon>
        <taxon>Pentapetalae</taxon>
        <taxon>asterids</taxon>
        <taxon>campanulids</taxon>
        <taxon>Escalloniales</taxon>
        <taxon>Escalloniaceae</taxon>
        <taxon>Escallonia</taxon>
    </lineage>
</organism>
<dbReference type="EMBL" id="JAVXUO010000146">
    <property type="protein sequence ID" value="KAK2994988.1"/>
    <property type="molecule type" value="Genomic_DNA"/>
</dbReference>
<evidence type="ECO:0000313" key="4">
    <source>
        <dbReference type="Proteomes" id="UP001187471"/>
    </source>
</evidence>
<dbReference type="AlphaFoldDB" id="A0AA88S2M1"/>
<feature type="signal peptide" evidence="2">
    <location>
        <begin position="1"/>
        <end position="22"/>
    </location>
</feature>
<name>A0AA88S2M1_9ASTE</name>
<sequence length="452" mass="49407">MANLPFLISFTLSSANASGSSARPRGSKLPPGNTVTLNRTHQDNLSSPNGQDALGVDQVRVAQVVKSTLAKDLSSSLEPHSLTELDTVASQQLWKDTSEGSKHGPSAVDHLKLTVLGKGFRVCGKPSGVPAIVTRKFTSEFSSWKPFHYQEALKQKEQPSLPFQRRTEKIEPLLMKPLQVPYGITNPTLTMLNFRIAINGAEFLWGNSRSLRGRGVMIYGPQKILNFARSSDMCLCYDCLIRGIVADRISQVVSKILQWTLSGHNGLNKEAEHREHGQSTIFYLLYLKLSKCLRIVGKAQRVEASTGVKRVDHLAKWSTGNTVALNSTHQDNLSSPNGQDALGMDQARVAQVVKSTLAKDLSSSLEPHSLTELDTVASQQLWEDAPEGSKHGPSAVDHLKLTILGEGFWVSRKPSGVPTVVTWKFTSEVRWGLTGEWAQVLDSLGTVPRAAG</sequence>
<feature type="region of interest" description="Disordered" evidence="1">
    <location>
        <begin position="16"/>
        <end position="52"/>
    </location>
</feature>
<evidence type="ECO:0000256" key="2">
    <source>
        <dbReference type="SAM" id="SignalP"/>
    </source>
</evidence>
<accession>A0AA88S2M1</accession>
<feature type="chain" id="PRO_5041683337" evidence="2">
    <location>
        <begin position="23"/>
        <end position="452"/>
    </location>
</feature>
<gene>
    <name evidence="3" type="ORF">RJ640_030035</name>
</gene>
<comment type="caution">
    <text evidence="3">The sequence shown here is derived from an EMBL/GenBank/DDBJ whole genome shotgun (WGS) entry which is preliminary data.</text>
</comment>
<feature type="compositionally biased region" description="Polar residues" evidence="1">
    <location>
        <begin position="33"/>
        <end position="50"/>
    </location>
</feature>